<dbReference type="AlphaFoldDB" id="A0A9Q8WFP2"/>
<name>A0A9Q8WFP2_9PEZI</name>
<protein>
    <submittedName>
        <fullName evidence="2">Uncharacterized protein</fullName>
    </submittedName>
</protein>
<feature type="compositionally biased region" description="Polar residues" evidence="1">
    <location>
        <begin position="92"/>
        <end position="101"/>
    </location>
</feature>
<keyword evidence="3" id="KW-1185">Reference proteome</keyword>
<proteinExistence type="predicted"/>
<reference evidence="2" key="1">
    <citation type="journal article" date="2021" name="Mol. Plant Microbe Interact.">
        <title>Complete Genome Sequence of the Plant-Pathogenic Fungus Colletotrichum lupini.</title>
        <authorList>
            <person name="Baroncelli R."/>
            <person name="Pensec F."/>
            <person name="Da Lio D."/>
            <person name="Boufleur T."/>
            <person name="Vicente I."/>
            <person name="Sarrocco S."/>
            <person name="Picot A."/>
            <person name="Baraldi E."/>
            <person name="Sukno S."/>
            <person name="Thon M."/>
            <person name="Le Floch G."/>
        </authorList>
    </citation>
    <scope>NUCLEOTIDE SEQUENCE</scope>
    <source>
        <strain evidence="2">IMI 504893</strain>
    </source>
</reference>
<gene>
    <name evidence="2" type="ORF">CLUP02_06583</name>
</gene>
<dbReference type="EMBL" id="CP019475">
    <property type="protein sequence ID" value="UQC81097.1"/>
    <property type="molecule type" value="Genomic_DNA"/>
</dbReference>
<feature type="region of interest" description="Disordered" evidence="1">
    <location>
        <begin position="411"/>
        <end position="430"/>
    </location>
</feature>
<dbReference type="GeneID" id="73340592"/>
<evidence type="ECO:0000313" key="3">
    <source>
        <dbReference type="Proteomes" id="UP000830671"/>
    </source>
</evidence>
<organism evidence="2 3">
    <name type="scientific">Colletotrichum lupini</name>
    <dbReference type="NCBI Taxonomy" id="145971"/>
    <lineage>
        <taxon>Eukaryota</taxon>
        <taxon>Fungi</taxon>
        <taxon>Dikarya</taxon>
        <taxon>Ascomycota</taxon>
        <taxon>Pezizomycotina</taxon>
        <taxon>Sordariomycetes</taxon>
        <taxon>Hypocreomycetidae</taxon>
        <taxon>Glomerellales</taxon>
        <taxon>Glomerellaceae</taxon>
        <taxon>Colletotrichum</taxon>
        <taxon>Colletotrichum acutatum species complex</taxon>
    </lineage>
</organism>
<dbReference type="Proteomes" id="UP000830671">
    <property type="component" value="Chromosome 3"/>
</dbReference>
<evidence type="ECO:0000313" key="2">
    <source>
        <dbReference type="EMBL" id="UQC81097.1"/>
    </source>
</evidence>
<dbReference type="KEGG" id="clup:CLUP02_06583"/>
<evidence type="ECO:0000256" key="1">
    <source>
        <dbReference type="SAM" id="MobiDB-lite"/>
    </source>
</evidence>
<sequence length="675" mass="75184">MGYEDGRPSQEAWEKAYREACSMPVACIRRKIEDEGPGHVFPPKPAHNLVKGAFLSASCSVQYEKEQFDDGYFEIRRPVTTLHEGSVDGMGKTTQGTITSRSQKHRLSTTASTGEFYLFSGFGRLLDSGCDQLNAHILGRCGTEGVGFSRKKRLIEKLVLSRPQTRASDAGTCLGLNNQLRRKTHVMLLWAARWLPAGEIPSDTQYTQILPQAGAEMLAKKEEMMLNAWPCALFFEPATLDRISILGFRDVQPGLIWRLLMRDFIETAFFQNMRRSTQRFREGKGWSSSQILPHQGSASCVFSVRLSNDSPCAVNSPYMPVSSNFTDRNFLQLKPSDAEKQPLGRIIRCDGQQALDFVEFTVASCKTIISHPPERHPSGNQYRRQPPALPQRTFAAFQRNPLLVMRARRANSQAKSRVPDPRDNTSLNSVDRLPELPISSRFPAPGLRYSLLCGFPNQDLLKAPPPEGSMGPFLTGEDILPAAPAILPPSVAAAATRPPAAEVKPQPGGRIAGAAGRISSPAVYCKMPTTLPPSPKTRWCRGNPPLPSSSVQFYPQFFVPFLAVDALEKGSSHCPRTPSQFPLQAQLPRVPRRARHISPRITKAKRQPVTDDTGRPIFTVVQTAIQLGQFRLWKLVKSAPNPSKKPKHRSKAQFFTFLLRRRLFNEVPCSRHVQL</sequence>
<accession>A0A9Q8WFP2</accession>
<dbReference type="RefSeq" id="XP_049142725.1">
    <property type="nucleotide sequence ID" value="XM_049285582.1"/>
</dbReference>
<feature type="region of interest" description="Disordered" evidence="1">
    <location>
        <begin position="84"/>
        <end position="105"/>
    </location>
</feature>